<protein>
    <submittedName>
        <fullName evidence="3">Histidine kinase-, DNA gyrase B-, and HSP90-like ATPase family protein</fullName>
    </submittedName>
</protein>
<dbReference type="EMBL" id="CP011129">
    <property type="protein sequence ID" value="ALN78715.1"/>
    <property type="molecule type" value="Genomic_DNA"/>
</dbReference>
<dbReference type="InterPro" id="IPR050640">
    <property type="entry name" value="Bact_2-comp_sensor_kinase"/>
</dbReference>
<gene>
    <name evidence="3" type="ORF">LA76x_0554</name>
</gene>
<keyword evidence="1" id="KW-0812">Transmembrane</keyword>
<dbReference type="PANTHER" id="PTHR34220">
    <property type="entry name" value="SENSOR HISTIDINE KINASE YPDA"/>
    <property type="match status" value="1"/>
</dbReference>
<dbReference type="STRING" id="84531.LA76x_0554"/>
<dbReference type="SUPFAM" id="SSF55874">
    <property type="entry name" value="ATPase domain of HSP90 chaperone/DNA topoisomerase II/histidine kinase"/>
    <property type="match status" value="1"/>
</dbReference>
<dbReference type="KEGG" id="lab:LA76x_0554"/>
<evidence type="ECO:0000259" key="2">
    <source>
        <dbReference type="SMART" id="SM00387"/>
    </source>
</evidence>
<dbReference type="Proteomes" id="UP000060787">
    <property type="component" value="Chromosome"/>
</dbReference>
<reference evidence="3 4" key="1">
    <citation type="journal article" date="2015" name="BMC Genomics">
        <title>Comparative genomics and metabolic profiling of the genus Lysobacter.</title>
        <authorList>
            <person name="de Bruijn I."/>
            <person name="Cheng X."/>
            <person name="de Jager V."/>
            <person name="Exposito R.G."/>
            <person name="Watrous J."/>
            <person name="Patel N."/>
            <person name="Postma J."/>
            <person name="Dorrestein P.C."/>
            <person name="Kobayashi D."/>
            <person name="Raaijmakers J.M."/>
        </authorList>
    </citation>
    <scope>NUCLEOTIDE SEQUENCE [LARGE SCALE GENOMIC DNA]</scope>
    <source>
        <strain evidence="3 4">76</strain>
    </source>
</reference>
<evidence type="ECO:0000256" key="1">
    <source>
        <dbReference type="SAM" id="Phobius"/>
    </source>
</evidence>
<keyword evidence="3" id="KW-0808">Transferase</keyword>
<dbReference type="GO" id="GO:0016020">
    <property type="term" value="C:membrane"/>
    <property type="evidence" value="ECO:0007669"/>
    <property type="project" value="InterPro"/>
</dbReference>
<dbReference type="AlphaFoldDB" id="A0A0S2F598"/>
<feature type="transmembrane region" description="Helical" evidence="1">
    <location>
        <begin position="21"/>
        <end position="39"/>
    </location>
</feature>
<dbReference type="eggNOG" id="COG2972">
    <property type="taxonomic scope" value="Bacteria"/>
</dbReference>
<feature type="domain" description="Histidine kinase/HSP90-like ATPase" evidence="2">
    <location>
        <begin position="257"/>
        <end position="361"/>
    </location>
</feature>
<keyword evidence="3" id="KW-0418">Kinase</keyword>
<dbReference type="PANTHER" id="PTHR34220:SF7">
    <property type="entry name" value="SENSOR HISTIDINE KINASE YPDA"/>
    <property type="match status" value="1"/>
</dbReference>
<dbReference type="SMART" id="SM00387">
    <property type="entry name" value="HATPase_c"/>
    <property type="match status" value="1"/>
</dbReference>
<organism evidence="3 4">
    <name type="scientific">Lysobacter antibioticus</name>
    <dbReference type="NCBI Taxonomy" id="84531"/>
    <lineage>
        <taxon>Bacteria</taxon>
        <taxon>Pseudomonadati</taxon>
        <taxon>Pseudomonadota</taxon>
        <taxon>Gammaproteobacteria</taxon>
        <taxon>Lysobacterales</taxon>
        <taxon>Lysobacteraceae</taxon>
        <taxon>Lysobacter</taxon>
    </lineage>
</organism>
<feature type="transmembrane region" description="Helical" evidence="1">
    <location>
        <begin position="51"/>
        <end position="73"/>
    </location>
</feature>
<keyword evidence="1" id="KW-1133">Transmembrane helix</keyword>
<dbReference type="InterPro" id="IPR003594">
    <property type="entry name" value="HATPase_dom"/>
</dbReference>
<dbReference type="PATRIC" id="fig|84531.8.peg.581"/>
<dbReference type="GO" id="GO:0000155">
    <property type="term" value="F:phosphorelay sensor kinase activity"/>
    <property type="evidence" value="ECO:0007669"/>
    <property type="project" value="InterPro"/>
</dbReference>
<accession>A0A0S2F598</accession>
<dbReference type="InterPro" id="IPR036890">
    <property type="entry name" value="HATPase_C_sf"/>
</dbReference>
<evidence type="ECO:0000313" key="4">
    <source>
        <dbReference type="Proteomes" id="UP000060787"/>
    </source>
</evidence>
<name>A0A0S2F598_LYSAN</name>
<proteinExistence type="predicted"/>
<keyword evidence="1" id="KW-0472">Membrane</keyword>
<dbReference type="Gene3D" id="3.30.565.10">
    <property type="entry name" value="Histidine kinase-like ATPase, C-terminal domain"/>
    <property type="match status" value="1"/>
</dbReference>
<dbReference type="InterPro" id="IPR010559">
    <property type="entry name" value="Sig_transdc_His_kin_internal"/>
</dbReference>
<evidence type="ECO:0000313" key="3">
    <source>
        <dbReference type="EMBL" id="ALN78715.1"/>
    </source>
</evidence>
<feature type="transmembrane region" description="Helical" evidence="1">
    <location>
        <begin position="85"/>
        <end position="110"/>
    </location>
</feature>
<dbReference type="Pfam" id="PF06580">
    <property type="entry name" value="His_kinase"/>
    <property type="match status" value="1"/>
</dbReference>
<sequence length="365" mass="40847">MKNLHMSSIVLTDSMSAASKRLFWPLQSIGWFGYFILHFTTAMGDGKPLHYVSVSLSVAACGFAVTSLLRLGYRRLWGLSVPQMTAAAIALLVLTTLVQMKLYVTIAFSYCDDCRIRSIFGYLWYFTSTLYILLSWSGLYFGIKFALQLQQQKEAALRAQNAAHAAQIKMLRYQLNPHFLFNTLNAISTLVLDDKRDTAYRMVASLSAFLRRSLDSDPEQPVALAQEVEALNLYLGIEQVRFGDRLQMIVDIEPAARDALVPSLILQPLIENAIKYAVSKREEGGCIELIGRLDGDMLDLHLRDDGPGFAEAEPTADGHAPVGLANTRERLRILYGERQQLNIRNRESGGVDVHIRLPFATARKA</sequence>
<dbReference type="Pfam" id="PF02518">
    <property type="entry name" value="HATPase_c"/>
    <property type="match status" value="1"/>
</dbReference>
<keyword evidence="4" id="KW-1185">Reference proteome</keyword>
<feature type="transmembrane region" description="Helical" evidence="1">
    <location>
        <begin position="122"/>
        <end position="143"/>
    </location>
</feature>